<proteinExistence type="predicted"/>
<dbReference type="Proteomes" id="UP000828390">
    <property type="component" value="Unassembled WGS sequence"/>
</dbReference>
<accession>A0A9D4N264</accession>
<organism evidence="2 3">
    <name type="scientific">Dreissena polymorpha</name>
    <name type="common">Zebra mussel</name>
    <name type="synonym">Mytilus polymorpha</name>
    <dbReference type="NCBI Taxonomy" id="45954"/>
    <lineage>
        <taxon>Eukaryota</taxon>
        <taxon>Metazoa</taxon>
        <taxon>Spiralia</taxon>
        <taxon>Lophotrochozoa</taxon>
        <taxon>Mollusca</taxon>
        <taxon>Bivalvia</taxon>
        <taxon>Autobranchia</taxon>
        <taxon>Heteroconchia</taxon>
        <taxon>Euheterodonta</taxon>
        <taxon>Imparidentia</taxon>
        <taxon>Neoheterodontei</taxon>
        <taxon>Myida</taxon>
        <taxon>Dreissenoidea</taxon>
        <taxon>Dreissenidae</taxon>
        <taxon>Dreissena</taxon>
    </lineage>
</organism>
<feature type="region of interest" description="Disordered" evidence="1">
    <location>
        <begin position="72"/>
        <end position="103"/>
    </location>
</feature>
<reference evidence="2" key="2">
    <citation type="submission" date="2020-11" db="EMBL/GenBank/DDBJ databases">
        <authorList>
            <person name="McCartney M.A."/>
            <person name="Auch B."/>
            <person name="Kono T."/>
            <person name="Mallez S."/>
            <person name="Becker A."/>
            <person name="Gohl D.M."/>
            <person name="Silverstein K.A.T."/>
            <person name="Koren S."/>
            <person name="Bechman K.B."/>
            <person name="Herman A."/>
            <person name="Abrahante J.E."/>
            <person name="Garbe J."/>
        </authorList>
    </citation>
    <scope>NUCLEOTIDE SEQUENCE</scope>
    <source>
        <strain evidence="2">Duluth1</strain>
        <tissue evidence="2">Whole animal</tissue>
    </source>
</reference>
<reference evidence="2" key="1">
    <citation type="journal article" date="2019" name="bioRxiv">
        <title>The Genome of the Zebra Mussel, Dreissena polymorpha: A Resource for Invasive Species Research.</title>
        <authorList>
            <person name="McCartney M.A."/>
            <person name="Auch B."/>
            <person name="Kono T."/>
            <person name="Mallez S."/>
            <person name="Zhang Y."/>
            <person name="Obille A."/>
            <person name="Becker A."/>
            <person name="Abrahante J.E."/>
            <person name="Garbe J."/>
            <person name="Badalamenti J.P."/>
            <person name="Herman A."/>
            <person name="Mangelson H."/>
            <person name="Liachko I."/>
            <person name="Sullivan S."/>
            <person name="Sone E.D."/>
            <person name="Koren S."/>
            <person name="Silverstein K.A.T."/>
            <person name="Beckman K.B."/>
            <person name="Gohl D.M."/>
        </authorList>
    </citation>
    <scope>NUCLEOTIDE SEQUENCE</scope>
    <source>
        <strain evidence="2">Duluth1</strain>
        <tissue evidence="2">Whole animal</tissue>
    </source>
</reference>
<gene>
    <name evidence="2" type="ORF">DPMN_009931</name>
</gene>
<name>A0A9D4N264_DREPO</name>
<sequence>MEPQEHRLSLPEETTFRTHASGVLELIEKWLRNNTQRKTTTKTTTYTDTTTHCRIPTAADYAPPIYLGTESNVMNRPGVSDDKCESEVDRSVETDDDEDLEEDQEIQDLSLVLEDTILYSELDHDEEFVPLPKRSEMKCFSVCWDNVQKIDEDWKKLRSRMKLIVARTLASILDIPVQQHLSHKYSKESAKKSEVINLGVVKENPATCKGVIEIMKYLNRYTPRDVEGKPLPIICHGDQRSNSNVLLCSPYGPSRGANPKTTELS</sequence>
<dbReference type="AlphaFoldDB" id="A0A9D4N264"/>
<feature type="compositionally biased region" description="Acidic residues" evidence="1">
    <location>
        <begin position="94"/>
        <end position="103"/>
    </location>
</feature>
<feature type="compositionally biased region" description="Basic and acidic residues" evidence="1">
    <location>
        <begin position="79"/>
        <end position="93"/>
    </location>
</feature>
<evidence type="ECO:0000256" key="1">
    <source>
        <dbReference type="SAM" id="MobiDB-lite"/>
    </source>
</evidence>
<protein>
    <submittedName>
        <fullName evidence="2">Uncharacterized protein</fullName>
    </submittedName>
</protein>
<dbReference type="EMBL" id="JAIWYP010000001">
    <property type="protein sequence ID" value="KAH3885934.1"/>
    <property type="molecule type" value="Genomic_DNA"/>
</dbReference>
<keyword evidence="3" id="KW-1185">Reference proteome</keyword>
<comment type="caution">
    <text evidence="2">The sequence shown here is derived from an EMBL/GenBank/DDBJ whole genome shotgun (WGS) entry which is preliminary data.</text>
</comment>
<evidence type="ECO:0000313" key="2">
    <source>
        <dbReference type="EMBL" id="KAH3885934.1"/>
    </source>
</evidence>
<evidence type="ECO:0000313" key="3">
    <source>
        <dbReference type="Proteomes" id="UP000828390"/>
    </source>
</evidence>